<proteinExistence type="predicted"/>
<sequence>MSSVDTPIQNGSYQSQSNEADEPQLENGIDEKMARLELEKTDHNDTTQLAVNMQRRCQMLLEELAKFQAHLRELKKETRVEVRVFKGGLQSEMKSIDKLAKANPESPRTKHGLRSSNFQFYASVWSTAKTCTSIIGLLKKFYWPPSQKHLSVSGDSQVPLAIRKENHALVDIVSQDGLEWIKVSSVTEKRIIWDLAKAGWVGSDSESDDGLDPIDDDDEPEGLLKQVEALIKASRATLVRNRHPKIKLILPRIRSTPDSTDVSNIISKIRDLGVAVYTSDEISEPPPLDEAILRMVAERFNTFSEILNIDCTILLAFASDLSHGRVEPEHWHNKAISRQIDTEAKDQLLPNNLWPACGSKKMVCTRHAAVRMQEIVETIGTETERKRTKLLMSEDPSRSPEDILVEFQSLTDYPVPKDWALPIQIVDVDIPSIMTFLPPVAEKVAETLTLINQSVFLYGWSNDLTTVSSNGSVAKGMENIIEMHREDETTLGPDVWLSQSSRSLVGKEKHRRGFSEKGLSEGYGNGDTDAS</sequence>
<evidence type="ECO:0000313" key="4">
    <source>
        <dbReference type="Proteomes" id="UP000178912"/>
    </source>
</evidence>
<dbReference type="AlphaFoldDB" id="A0A1E1KC07"/>
<organism evidence="3 4">
    <name type="scientific">Rhynchosporium agropyri</name>
    <dbReference type="NCBI Taxonomy" id="914238"/>
    <lineage>
        <taxon>Eukaryota</taxon>
        <taxon>Fungi</taxon>
        <taxon>Dikarya</taxon>
        <taxon>Ascomycota</taxon>
        <taxon>Pezizomycotina</taxon>
        <taxon>Leotiomycetes</taxon>
        <taxon>Helotiales</taxon>
        <taxon>Ploettnerulaceae</taxon>
        <taxon>Rhynchosporium</taxon>
    </lineage>
</organism>
<evidence type="ECO:0000313" key="3">
    <source>
        <dbReference type="EMBL" id="CZS95578.1"/>
    </source>
</evidence>
<gene>
    <name evidence="3" type="ORF">RAG0_05177</name>
</gene>
<dbReference type="PANTHER" id="PTHR13379:SF0">
    <property type="entry name" value="UPF0415 PROTEIN C7ORF25"/>
    <property type="match status" value="1"/>
</dbReference>
<dbReference type="InterPro" id="IPR010733">
    <property type="entry name" value="DUF1308"/>
</dbReference>
<dbReference type="PANTHER" id="PTHR13379">
    <property type="entry name" value="UNCHARACTERIZED DUF1308"/>
    <property type="match status" value="1"/>
</dbReference>
<protein>
    <recommendedName>
        <fullName evidence="2">DUF1308 domain-containing protein</fullName>
    </recommendedName>
</protein>
<evidence type="ECO:0000259" key="2">
    <source>
        <dbReference type="Pfam" id="PF07000"/>
    </source>
</evidence>
<dbReference type="OrthoDB" id="441890at2759"/>
<name>A0A1E1KC07_9HELO</name>
<dbReference type="EMBL" id="FJUX01000023">
    <property type="protein sequence ID" value="CZS95578.1"/>
    <property type="molecule type" value="Genomic_DNA"/>
</dbReference>
<reference evidence="4" key="1">
    <citation type="submission" date="2016-03" db="EMBL/GenBank/DDBJ databases">
        <authorList>
            <person name="Guldener U."/>
        </authorList>
    </citation>
    <scope>NUCLEOTIDE SEQUENCE [LARGE SCALE GENOMIC DNA]</scope>
    <source>
        <strain evidence="4">04CH-RAC-A.6.1</strain>
    </source>
</reference>
<dbReference type="Proteomes" id="UP000178912">
    <property type="component" value="Unassembled WGS sequence"/>
</dbReference>
<feature type="compositionally biased region" description="Polar residues" evidence="1">
    <location>
        <begin position="1"/>
        <end position="18"/>
    </location>
</feature>
<dbReference type="Pfam" id="PF07000">
    <property type="entry name" value="DUF1308"/>
    <property type="match status" value="1"/>
</dbReference>
<accession>A0A1E1KC07</accession>
<evidence type="ECO:0000256" key="1">
    <source>
        <dbReference type="SAM" id="MobiDB-lite"/>
    </source>
</evidence>
<feature type="domain" description="DUF1308" evidence="2">
    <location>
        <begin position="307"/>
        <end position="393"/>
    </location>
</feature>
<keyword evidence="4" id="KW-1185">Reference proteome</keyword>
<feature type="region of interest" description="Disordered" evidence="1">
    <location>
        <begin position="1"/>
        <end position="24"/>
    </location>
</feature>
<feature type="region of interest" description="Disordered" evidence="1">
    <location>
        <begin position="503"/>
        <end position="531"/>
    </location>
</feature>